<comment type="caution">
    <text evidence="2">The sequence shown here is derived from an EMBL/GenBank/DDBJ whole genome shotgun (WGS) entry which is preliminary data.</text>
</comment>
<evidence type="ECO:0000256" key="1">
    <source>
        <dbReference type="SAM" id="Phobius"/>
    </source>
</evidence>
<dbReference type="AlphaFoldDB" id="A0AAD7DSD7"/>
<feature type="transmembrane region" description="Helical" evidence="1">
    <location>
        <begin position="285"/>
        <end position="303"/>
    </location>
</feature>
<proteinExistence type="predicted"/>
<gene>
    <name evidence="2" type="ORF">B0H17DRAFT_1196733</name>
</gene>
<keyword evidence="1" id="KW-0472">Membrane</keyword>
<dbReference type="Proteomes" id="UP001221757">
    <property type="component" value="Unassembled WGS sequence"/>
</dbReference>
<feature type="transmembrane region" description="Helical" evidence="1">
    <location>
        <begin position="67"/>
        <end position="85"/>
    </location>
</feature>
<sequence length="473" mass="53783">MLQIPSSALSLISSSRVVFALGAYVAFSILLSGFSIPKDSFVATGTTELFLPPTKCVPSPGTIASPYLAAMAYTTIIFASLFCILRAKGFSSVGKQPPSPPPESNCSTDKIPRQKSWGWLIWLIAIILVLAGGVGVYTYFTGYDSRHVLTPWASSSRRNFSWIERCYLNGCAEAASYISAVKKYIFLHGRQHSKILLMALSTHSISFLVVFALRRLSNYCARQPLFIGLSLQLIVLIPTIASSPHLSWIFWCFMYRYGTPECLTKINWNVLRLSSYLSSVATSHFLELSTIIGITLIQLIWLLHPPCLLFLLYNCVFVIPCWAACSAVAFWLEINPGLTPEDQQTLRNSFSFTRRARRETRIVLWQLVWHYEDWKAAQLEEFHELTAGLPNTLLKAWCGIWSHLHPIHKLLIVAPAVIFYGYFYFFLAARRIPWLIEKWRRRWQVLPPHFLVQTLIRIPQIPPHPSFSPHRLG</sequence>
<evidence type="ECO:0000313" key="3">
    <source>
        <dbReference type="Proteomes" id="UP001221757"/>
    </source>
</evidence>
<feature type="transmembrane region" description="Helical" evidence="1">
    <location>
        <begin position="310"/>
        <end position="332"/>
    </location>
</feature>
<keyword evidence="3" id="KW-1185">Reference proteome</keyword>
<protein>
    <submittedName>
        <fullName evidence="2">Uncharacterized protein</fullName>
    </submittedName>
</protein>
<evidence type="ECO:0000313" key="2">
    <source>
        <dbReference type="EMBL" id="KAJ7698632.1"/>
    </source>
</evidence>
<feature type="transmembrane region" description="Helical" evidence="1">
    <location>
        <begin position="195"/>
        <end position="213"/>
    </location>
</feature>
<dbReference type="EMBL" id="JARKIE010000025">
    <property type="protein sequence ID" value="KAJ7698632.1"/>
    <property type="molecule type" value="Genomic_DNA"/>
</dbReference>
<keyword evidence="1" id="KW-0812">Transmembrane</keyword>
<organism evidence="2 3">
    <name type="scientific">Mycena rosella</name>
    <name type="common">Pink bonnet</name>
    <name type="synonym">Agaricus rosellus</name>
    <dbReference type="NCBI Taxonomy" id="1033263"/>
    <lineage>
        <taxon>Eukaryota</taxon>
        <taxon>Fungi</taxon>
        <taxon>Dikarya</taxon>
        <taxon>Basidiomycota</taxon>
        <taxon>Agaricomycotina</taxon>
        <taxon>Agaricomycetes</taxon>
        <taxon>Agaricomycetidae</taxon>
        <taxon>Agaricales</taxon>
        <taxon>Marasmiineae</taxon>
        <taxon>Mycenaceae</taxon>
        <taxon>Mycena</taxon>
    </lineage>
</organism>
<reference evidence="2" key="1">
    <citation type="submission" date="2023-03" db="EMBL/GenBank/DDBJ databases">
        <title>Massive genome expansion in bonnet fungi (Mycena s.s.) driven by repeated elements and novel gene families across ecological guilds.</title>
        <authorList>
            <consortium name="Lawrence Berkeley National Laboratory"/>
            <person name="Harder C.B."/>
            <person name="Miyauchi S."/>
            <person name="Viragh M."/>
            <person name="Kuo A."/>
            <person name="Thoen E."/>
            <person name="Andreopoulos B."/>
            <person name="Lu D."/>
            <person name="Skrede I."/>
            <person name="Drula E."/>
            <person name="Henrissat B."/>
            <person name="Morin E."/>
            <person name="Kohler A."/>
            <person name="Barry K."/>
            <person name="LaButti K."/>
            <person name="Morin E."/>
            <person name="Salamov A."/>
            <person name="Lipzen A."/>
            <person name="Mereny Z."/>
            <person name="Hegedus B."/>
            <person name="Baldrian P."/>
            <person name="Stursova M."/>
            <person name="Weitz H."/>
            <person name="Taylor A."/>
            <person name="Grigoriev I.V."/>
            <person name="Nagy L.G."/>
            <person name="Martin F."/>
            <person name="Kauserud H."/>
        </authorList>
    </citation>
    <scope>NUCLEOTIDE SEQUENCE</scope>
    <source>
        <strain evidence="2">CBHHK067</strain>
    </source>
</reference>
<keyword evidence="1" id="KW-1133">Transmembrane helix</keyword>
<accession>A0AAD7DSD7</accession>
<name>A0AAD7DSD7_MYCRO</name>
<feature type="transmembrane region" description="Helical" evidence="1">
    <location>
        <begin position="225"/>
        <end position="251"/>
    </location>
</feature>
<feature type="transmembrane region" description="Helical" evidence="1">
    <location>
        <begin position="410"/>
        <end position="432"/>
    </location>
</feature>
<feature type="transmembrane region" description="Helical" evidence="1">
    <location>
        <begin position="17"/>
        <end position="36"/>
    </location>
</feature>
<feature type="transmembrane region" description="Helical" evidence="1">
    <location>
        <begin position="119"/>
        <end position="140"/>
    </location>
</feature>